<name>A0A271LL74_9HYPH</name>
<evidence type="ECO:0000313" key="1">
    <source>
        <dbReference type="EMBL" id="PAQ08115.1"/>
    </source>
</evidence>
<dbReference type="AlphaFoldDB" id="A0A271LL74"/>
<gene>
    <name evidence="1" type="ORF">CIT26_19325</name>
</gene>
<dbReference type="CDD" id="cd00865">
    <property type="entry name" value="PEBP_bact_arch"/>
    <property type="match status" value="1"/>
</dbReference>
<dbReference type="PANTHER" id="PTHR30289:SF1">
    <property type="entry name" value="PEBP (PHOSPHATIDYLETHANOLAMINE-BINDING PROTEIN) FAMILY PROTEIN"/>
    <property type="match status" value="1"/>
</dbReference>
<dbReference type="PANTHER" id="PTHR30289">
    <property type="entry name" value="UNCHARACTERIZED PROTEIN YBCL-RELATED"/>
    <property type="match status" value="1"/>
</dbReference>
<protein>
    <recommendedName>
        <fullName evidence="3">YbhB/YbcL family Raf kinase inhibitor-like protein</fullName>
    </recommendedName>
</protein>
<dbReference type="OrthoDB" id="9797506at2"/>
<dbReference type="InterPro" id="IPR036610">
    <property type="entry name" value="PEBP-like_sf"/>
</dbReference>
<dbReference type="EMBL" id="NPKJ01000053">
    <property type="protein sequence ID" value="PAQ08115.1"/>
    <property type="molecule type" value="Genomic_DNA"/>
</dbReference>
<evidence type="ECO:0008006" key="3">
    <source>
        <dbReference type="Google" id="ProtNLM"/>
    </source>
</evidence>
<dbReference type="SUPFAM" id="SSF49777">
    <property type="entry name" value="PEBP-like"/>
    <property type="match status" value="1"/>
</dbReference>
<reference evidence="1 2" key="1">
    <citation type="submission" date="2017-08" db="EMBL/GenBank/DDBJ databases">
        <title>Mesorhizobium wenxinae sp. nov., a novel rhizobial species isolated from root nodules of chickpea (Cicer arietinum L.).</title>
        <authorList>
            <person name="Zhang J."/>
        </authorList>
    </citation>
    <scope>NUCLEOTIDE SEQUENCE [LARGE SCALE GENOMIC DNA]</scope>
    <source>
        <strain evidence="1 2">SDW018</strain>
    </source>
</reference>
<evidence type="ECO:0000313" key="2">
    <source>
        <dbReference type="Proteomes" id="UP000216442"/>
    </source>
</evidence>
<dbReference type="InterPro" id="IPR008914">
    <property type="entry name" value="PEBP"/>
</dbReference>
<dbReference type="NCBIfam" id="TIGR00481">
    <property type="entry name" value="YbhB/YbcL family Raf kinase inhibitor-like protein"/>
    <property type="match status" value="1"/>
</dbReference>
<organism evidence="1 2">
    <name type="scientific">Mesorhizobium temperatum</name>
    <dbReference type="NCBI Taxonomy" id="241416"/>
    <lineage>
        <taxon>Bacteria</taxon>
        <taxon>Pseudomonadati</taxon>
        <taxon>Pseudomonadota</taxon>
        <taxon>Alphaproteobacteria</taxon>
        <taxon>Hyphomicrobiales</taxon>
        <taxon>Phyllobacteriaceae</taxon>
        <taxon>Mesorhizobium</taxon>
    </lineage>
</organism>
<proteinExistence type="predicted"/>
<sequence length="170" mass="18915">MRWTGKPRDSGGCHHAAMSDAFGDNEAVPVKFTKDGYNTSPPFSWGGLPDGTRELALVFEGVTPATHEPWVHWLVYKIPADAEDLPSGFKHAREPEEPMHVLQGSNGLGNVGYDGPSGTVGRTYRYRIRLFALDRAMDLEPGLDWKTFERAIKGHVLDQAELHARYERPG</sequence>
<dbReference type="Gene3D" id="3.90.280.10">
    <property type="entry name" value="PEBP-like"/>
    <property type="match status" value="1"/>
</dbReference>
<dbReference type="InterPro" id="IPR005247">
    <property type="entry name" value="YbhB_YbcL/LppC-like"/>
</dbReference>
<dbReference type="Proteomes" id="UP000216442">
    <property type="component" value="Unassembled WGS sequence"/>
</dbReference>
<keyword evidence="2" id="KW-1185">Reference proteome</keyword>
<comment type="caution">
    <text evidence="1">The sequence shown here is derived from an EMBL/GenBank/DDBJ whole genome shotgun (WGS) entry which is preliminary data.</text>
</comment>
<dbReference type="Pfam" id="PF01161">
    <property type="entry name" value="PBP"/>
    <property type="match status" value="1"/>
</dbReference>
<accession>A0A271LL74</accession>